<accession>A0ABM4C0Q1</accession>
<dbReference type="GeneID" id="136081605"/>
<dbReference type="Pfam" id="PF01764">
    <property type="entry name" value="Lipase_3"/>
    <property type="match status" value="1"/>
</dbReference>
<dbReference type="InterPro" id="IPR029058">
    <property type="entry name" value="AB_hydrolase_fold"/>
</dbReference>
<evidence type="ECO:0000259" key="5">
    <source>
        <dbReference type="PROSITE" id="PS50600"/>
    </source>
</evidence>
<feature type="domain" description="Ubiquitin-like protease family profile" evidence="5">
    <location>
        <begin position="1"/>
        <end position="156"/>
    </location>
</feature>
<name>A0ABM4C0Q1_HYDVU</name>
<evidence type="ECO:0000256" key="3">
    <source>
        <dbReference type="ARBA" id="ARBA00022801"/>
    </source>
</evidence>
<dbReference type="Gene3D" id="3.40.50.300">
    <property type="entry name" value="P-loop containing nucleotide triphosphate hydrolases"/>
    <property type="match status" value="2"/>
</dbReference>
<dbReference type="SUPFAM" id="SSF52540">
    <property type="entry name" value="P-loop containing nucleoside triphosphate hydrolases"/>
    <property type="match status" value="2"/>
</dbReference>
<dbReference type="InterPro" id="IPR002921">
    <property type="entry name" value="Fungal_lipase-type"/>
</dbReference>
<organism evidence="6 9">
    <name type="scientific">Hydra vulgaris</name>
    <name type="common">Hydra</name>
    <name type="synonym">Hydra attenuata</name>
    <dbReference type="NCBI Taxonomy" id="6087"/>
    <lineage>
        <taxon>Eukaryota</taxon>
        <taxon>Metazoa</taxon>
        <taxon>Cnidaria</taxon>
        <taxon>Hydrozoa</taxon>
        <taxon>Hydroidolina</taxon>
        <taxon>Anthoathecata</taxon>
        <taxon>Aplanulata</taxon>
        <taxon>Hydridae</taxon>
        <taxon>Hydra</taxon>
    </lineage>
</organism>
<dbReference type="Gene3D" id="3.40.50.1820">
    <property type="entry name" value="alpha/beta hydrolase"/>
    <property type="match status" value="1"/>
</dbReference>
<sequence>MFKMLEKKINCQNAYNEQINKDYCYQSHDIIHIGSAICSAYPNVIFAPPNEVDDAVSEKSQDYLSQFRAALTDNKKVAGIFKTNDTHWIAYALKIKSGNVICFYKDSYNTQRANFLKVVLSAFPNSFSYQLDQESVPEQKDSSSSGIFALYNMEVLAKSPNLCKKTLFKFFNPNPLELSFYRGTVFAKKYIEGCLYKAMQEIFILKICDDCSSEAMLLKRIIEEETPYKIKEIQVKEKNIINDSCCYGLLVEDKDKKGVCDYLKQFVQSEVAFNETDGDILLIIPNDLNLNNVKLHALYSAKQLNDKSSNLEISDLNRVLIETTSTVIFPNWNQKKNFINIIKTINFNIIIAKRQFSISFDVLKDKQIKHAFAISHLKYNINDDSSSTKSFNGGVKENILTQLALKNNAISSGSNSIITQETIDFKISVHSQELSEHKKKIPVSFLNSFLWEKNKYVKWDRISLSSINVSYKEGQFYPTDLVHGLLAEHCSSETGINAGHSKVQPGNNVVIANERASDFIKLGDINQYLKSWKVLGIIDDKHTGYLGIIYANDEARQLVLAHRSTNFELSLNTKNLQKESGLQQDIAGIFMGEILLHQAYGYVATDAAIQLLKNHSKYTDYSFSITGHSLGAWLAEMSAYYCSRDLEYPNVKTVSFDGPGSREMMKKLSENETKPFEYRKLNIVSYFSAPNLVNCINKHCGKIFTTYPNITNDFPEVLTNFNSQKKGDALLANYGHDLKNILSHFDPKNGMLYYDKPETCGIVNSWPSITHKHFGNTSHEHLFKDILEKFLKYVGIEKQIVKLVFKVYDVLEKTNEKFTTLESIVHLFLDICNKKIDHKQFWSAHKYLDKNSNYKDSVTDSLHQFQLHYVAGYRVSQISRKVRKIDDIEEDIVKYLICLKTNNEYMQGLQNDLADKVSKLKSKYEYIEVLKEIHTTEYSMSIDDLINEAQTLIYRLNLKWYLQENRYKKEQLYSNISSEPDIDITSRLNDVEDILHRKSIVIVKGMPGSGKTNLAKKYALINQNNITSIILDVSCDASFTNLLEFQTKVWNKEGKAFEFKKHSYENYTEALGMFSRVLEQNLQRALFILDNAANWNNVLQIKKRFEPLEIIGRIKYIITTRNDLFQGTEDITYVTLIPKSVSQIILPIDIELLKLLALLKPIVKAKYSTSISDKLKILCENSYAFVKRNGDIQLNTKVQKKAKESKMHSSALDFLILASEFHPNIIDKNYIISQFETFELNEFYADIKNMLENKNQTVQHPYCLRALITSLSPSIVCSNKHVKLFLDFLLKKEYRQLGKKITKLNKGFDMNITAENKTKYISNISNEIPDLVENIHYFIKEQTSFVLKSNTAKNYIFFGPSGSGKSTIINSLLGNSLKCICTGDEGQPAEIIVENTENCPVISFKSTTSQTFNVEGWIRENATYFDCPGLQDSRGLLFDMHNAQRLRLLSDVAQKGIGIIIVFSAVLINGRGKNFTDFLYQLDGIFDVESVKKNVLLVITQTNNPNVENYVQTLKDHYKELKKQGVVSGFLNLFLDQDFKSRIIFVRKVNYSGIEVKPSHFEDVHVALNKLELGSCTLNTNSISQSYMDELSKLSDVLNEYVKYKMIPLAQQIIKSLQKEIETSDKMGKDLKMFIRDKTFFIETDNKDQLIQQIEKLLPHQSKEIKKVSKTLEFLRLFNSSVKAHVSEWGAELRTLSRNYRIFTESVVTQFLEDQLVVTGLIVSVSEIDDVISKMSNIPKFIWIEAKMFLVDKSVVWRWKSQHSVVKKVENGINLYVKAKKCRVLDNNQTIDISGKNGVSPGDNGGNGGNFYGQFDYFFSGQLILDLRGGNGADGEFDTANRLKTITSSIEELKKKKEYINTVDNICEQKQSCDILKELDQFKIDLKVSREKLEKQVLEIEKIEKQLKIHRGKNRSIKYNNAQENKKSLENEKHFLEQNVSEMEQKVKDYENVAALKFLNDIRNKKLDILNKIDSNKKSLDKLIKDEDEIDKTLKNKNFITRTQKKVEELKIEYEDAKGNFIQLKVISSSLENILTDLNFVINTLPTEIVDTKSMSESNKNKQMLQENIEKLQKELNIQTKKCQSEKMTFYIAGES</sequence>
<dbReference type="RefSeq" id="XP_065655125.1">
    <property type="nucleotide sequence ID" value="XM_065799053.1"/>
</dbReference>
<dbReference type="SUPFAM" id="SSF54001">
    <property type="entry name" value="Cysteine proteinases"/>
    <property type="match status" value="1"/>
</dbReference>
<dbReference type="InterPro" id="IPR003653">
    <property type="entry name" value="Peptidase_C48_C"/>
</dbReference>
<evidence type="ECO:0000256" key="4">
    <source>
        <dbReference type="SAM" id="Coils"/>
    </source>
</evidence>
<dbReference type="InterPro" id="IPR003593">
    <property type="entry name" value="AAA+_ATPase"/>
</dbReference>
<keyword evidence="2" id="KW-0645">Protease</keyword>
<keyword evidence="6" id="KW-1185">Reference proteome</keyword>
<gene>
    <name evidence="7 8 9" type="primary">LOC136081605</name>
</gene>
<evidence type="ECO:0000313" key="7">
    <source>
        <dbReference type="RefSeq" id="XP_065655124.1"/>
    </source>
</evidence>
<feature type="coiled-coil region" evidence="4">
    <location>
        <begin position="2055"/>
        <end position="2089"/>
    </location>
</feature>
<comment type="similarity">
    <text evidence="1">Belongs to the peptidase C48 family.</text>
</comment>
<feature type="coiled-coil region" evidence="4">
    <location>
        <begin position="1886"/>
        <end position="1953"/>
    </location>
</feature>
<proteinExistence type="inferred from homology"/>
<evidence type="ECO:0000313" key="6">
    <source>
        <dbReference type="Proteomes" id="UP001652625"/>
    </source>
</evidence>
<dbReference type="Proteomes" id="UP001652625">
    <property type="component" value="Chromosome 06"/>
</dbReference>
<dbReference type="InterPro" id="IPR027417">
    <property type="entry name" value="P-loop_NTPase"/>
</dbReference>
<evidence type="ECO:0000313" key="8">
    <source>
        <dbReference type="RefSeq" id="XP_065655125.1"/>
    </source>
</evidence>
<dbReference type="RefSeq" id="XP_065655124.1">
    <property type="nucleotide sequence ID" value="XM_065799052.1"/>
</dbReference>
<evidence type="ECO:0000256" key="2">
    <source>
        <dbReference type="ARBA" id="ARBA00022670"/>
    </source>
</evidence>
<protein>
    <submittedName>
        <fullName evidence="7 8">Uncharacterized protein LOC136081605</fullName>
    </submittedName>
</protein>
<reference evidence="7 8" key="1">
    <citation type="submission" date="2025-05" db="UniProtKB">
        <authorList>
            <consortium name="RefSeq"/>
        </authorList>
    </citation>
    <scope>IDENTIFICATION</scope>
</reference>
<keyword evidence="4" id="KW-0175">Coiled coil</keyword>
<evidence type="ECO:0000256" key="1">
    <source>
        <dbReference type="ARBA" id="ARBA00005234"/>
    </source>
</evidence>
<dbReference type="SUPFAM" id="SSF53474">
    <property type="entry name" value="alpha/beta-Hydrolases"/>
    <property type="match status" value="1"/>
</dbReference>
<dbReference type="InterPro" id="IPR038765">
    <property type="entry name" value="Papain-like_cys_pep_sf"/>
</dbReference>
<dbReference type="RefSeq" id="XP_065655126.1">
    <property type="nucleotide sequence ID" value="XM_065799054.1"/>
</dbReference>
<keyword evidence="3" id="KW-0378">Hydrolase</keyword>
<dbReference type="SMART" id="SM00382">
    <property type="entry name" value="AAA"/>
    <property type="match status" value="2"/>
</dbReference>
<dbReference type="PROSITE" id="PS50600">
    <property type="entry name" value="ULP_PROTEASE"/>
    <property type="match status" value="1"/>
</dbReference>
<evidence type="ECO:0000313" key="9">
    <source>
        <dbReference type="RefSeq" id="XP_065655126.1"/>
    </source>
</evidence>